<dbReference type="PANTHER" id="PTHR15549:SF26">
    <property type="entry name" value="AXIAL BUDDING PATTERN PROTEIN 2-RELATED"/>
    <property type="match status" value="1"/>
</dbReference>
<feature type="region of interest" description="Disordered" evidence="5">
    <location>
        <begin position="42"/>
        <end position="93"/>
    </location>
</feature>
<evidence type="ECO:0000256" key="5">
    <source>
        <dbReference type="SAM" id="MobiDB-lite"/>
    </source>
</evidence>
<feature type="region of interest" description="Disordered" evidence="5">
    <location>
        <begin position="380"/>
        <end position="492"/>
    </location>
</feature>
<comment type="subcellular location">
    <subcellularLocation>
        <location evidence="1">Membrane</location>
        <topology evidence="1">Single-pass membrane protein</topology>
    </subcellularLocation>
</comment>
<feature type="region of interest" description="Disordered" evidence="5">
    <location>
        <begin position="141"/>
        <end position="173"/>
    </location>
</feature>
<evidence type="ECO:0008006" key="10">
    <source>
        <dbReference type="Google" id="ProtNLM"/>
    </source>
</evidence>
<accession>A0AA39K742</accession>
<sequence>MLTSGRLFSTLSIVLFLVISSPMFFNAPRKDHLSLSKRDYVYRRQGDGNGPPGGPPNSTSGPVDQQTGSSTSASTSDASFSGTPTDTVRETSVSFSTSTVTSTISTSSSSGSFSSTLSSQSFVSSTSSTSIASSTSTSSSSAITTLSSTSSSPLFQTPTTTSTSSSSSLSTFSSTTTTAVSSDVVRATTEINAATSSTTFTIDFATSTAPSNSGSSSATGTAIVAAATSDGFWANKSAVAGTFAVVGVIICAFIAAAIFFLFKRRQRRDYGSDYFPPEKWSPPMSEPGLKSPSPGPSIVELTHPPMDVFSNREVFSDNHAEMGNYYNSQSSHDGHYYGAETNMSRGPFYGVDGTQNYPLGSAPDIILTYAKDVDRQYPVYEDEPRRASSSSPTPRPSTGSGRPSSSPGRTSFNSGRPSPTLGRRSPTPGRPAPSSLAQHTYTISNTSTTSVKPVAGLTVPPPSRKDPSDRDSEVSSIDSFYGASGSSAGVAM</sequence>
<protein>
    <recommendedName>
        <fullName evidence="10">REJ domain-containing protein</fullName>
    </recommendedName>
</protein>
<keyword evidence="7" id="KW-0732">Signal</keyword>
<dbReference type="PANTHER" id="PTHR15549">
    <property type="entry name" value="PAIRED IMMUNOGLOBULIN-LIKE TYPE 2 RECEPTOR"/>
    <property type="match status" value="1"/>
</dbReference>
<comment type="caution">
    <text evidence="8">The sequence shown here is derived from an EMBL/GenBank/DDBJ whole genome shotgun (WGS) entry which is preliminary data.</text>
</comment>
<keyword evidence="4 6" id="KW-0472">Membrane</keyword>
<feature type="compositionally biased region" description="Low complexity" evidence="5">
    <location>
        <begin position="56"/>
        <end position="83"/>
    </location>
</feature>
<dbReference type="GO" id="GO:0071944">
    <property type="term" value="C:cell periphery"/>
    <property type="evidence" value="ECO:0007669"/>
    <property type="project" value="UniProtKB-ARBA"/>
</dbReference>
<evidence type="ECO:0000256" key="6">
    <source>
        <dbReference type="SAM" id="Phobius"/>
    </source>
</evidence>
<evidence type="ECO:0000256" key="3">
    <source>
        <dbReference type="ARBA" id="ARBA00022989"/>
    </source>
</evidence>
<feature type="signal peptide" evidence="7">
    <location>
        <begin position="1"/>
        <end position="20"/>
    </location>
</feature>
<evidence type="ECO:0000313" key="9">
    <source>
        <dbReference type="Proteomes" id="UP001175226"/>
    </source>
</evidence>
<organism evidence="8 9">
    <name type="scientific">Armillaria borealis</name>
    <dbReference type="NCBI Taxonomy" id="47425"/>
    <lineage>
        <taxon>Eukaryota</taxon>
        <taxon>Fungi</taxon>
        <taxon>Dikarya</taxon>
        <taxon>Basidiomycota</taxon>
        <taxon>Agaricomycotina</taxon>
        <taxon>Agaricomycetes</taxon>
        <taxon>Agaricomycetidae</taxon>
        <taxon>Agaricales</taxon>
        <taxon>Marasmiineae</taxon>
        <taxon>Physalacriaceae</taxon>
        <taxon>Armillaria</taxon>
    </lineage>
</organism>
<evidence type="ECO:0000256" key="2">
    <source>
        <dbReference type="ARBA" id="ARBA00022692"/>
    </source>
</evidence>
<dbReference type="InterPro" id="IPR051694">
    <property type="entry name" value="Immunoregulatory_rcpt-like"/>
</dbReference>
<name>A0AA39K742_9AGAR</name>
<feature type="compositionally biased region" description="Polar residues" evidence="5">
    <location>
        <begin position="435"/>
        <end position="451"/>
    </location>
</feature>
<dbReference type="Proteomes" id="UP001175226">
    <property type="component" value="Unassembled WGS sequence"/>
</dbReference>
<feature type="chain" id="PRO_5041421572" description="REJ domain-containing protein" evidence="7">
    <location>
        <begin position="21"/>
        <end position="492"/>
    </location>
</feature>
<keyword evidence="2 6" id="KW-0812">Transmembrane</keyword>
<dbReference type="EMBL" id="JAUEPT010000003">
    <property type="protein sequence ID" value="KAK0453403.1"/>
    <property type="molecule type" value="Genomic_DNA"/>
</dbReference>
<dbReference type="GO" id="GO:0016020">
    <property type="term" value="C:membrane"/>
    <property type="evidence" value="ECO:0007669"/>
    <property type="project" value="UniProtKB-SubCell"/>
</dbReference>
<keyword evidence="9" id="KW-1185">Reference proteome</keyword>
<evidence type="ECO:0000256" key="7">
    <source>
        <dbReference type="SAM" id="SignalP"/>
    </source>
</evidence>
<feature type="compositionally biased region" description="Basic and acidic residues" evidence="5">
    <location>
        <begin position="463"/>
        <end position="473"/>
    </location>
</feature>
<gene>
    <name evidence="8" type="ORF">EV421DRAFT_678596</name>
</gene>
<evidence type="ECO:0000313" key="8">
    <source>
        <dbReference type="EMBL" id="KAK0453403.1"/>
    </source>
</evidence>
<feature type="compositionally biased region" description="Low complexity" evidence="5">
    <location>
        <begin position="388"/>
        <end position="411"/>
    </location>
</feature>
<evidence type="ECO:0000256" key="1">
    <source>
        <dbReference type="ARBA" id="ARBA00004167"/>
    </source>
</evidence>
<proteinExistence type="predicted"/>
<keyword evidence="3 6" id="KW-1133">Transmembrane helix</keyword>
<feature type="transmembrane region" description="Helical" evidence="6">
    <location>
        <begin position="238"/>
        <end position="262"/>
    </location>
</feature>
<evidence type="ECO:0000256" key="4">
    <source>
        <dbReference type="ARBA" id="ARBA00023136"/>
    </source>
</evidence>
<dbReference type="AlphaFoldDB" id="A0AA39K742"/>
<reference evidence="8" key="1">
    <citation type="submission" date="2023-06" db="EMBL/GenBank/DDBJ databases">
        <authorList>
            <consortium name="Lawrence Berkeley National Laboratory"/>
            <person name="Ahrendt S."/>
            <person name="Sahu N."/>
            <person name="Indic B."/>
            <person name="Wong-Bajracharya J."/>
            <person name="Merenyi Z."/>
            <person name="Ke H.-M."/>
            <person name="Monk M."/>
            <person name="Kocsube S."/>
            <person name="Drula E."/>
            <person name="Lipzen A."/>
            <person name="Balint B."/>
            <person name="Henrissat B."/>
            <person name="Andreopoulos B."/>
            <person name="Martin F.M."/>
            <person name="Harder C.B."/>
            <person name="Rigling D."/>
            <person name="Ford K.L."/>
            <person name="Foster G.D."/>
            <person name="Pangilinan J."/>
            <person name="Papanicolaou A."/>
            <person name="Barry K."/>
            <person name="LaButti K."/>
            <person name="Viragh M."/>
            <person name="Koriabine M."/>
            <person name="Yan M."/>
            <person name="Riley R."/>
            <person name="Champramary S."/>
            <person name="Plett K.L."/>
            <person name="Tsai I.J."/>
            <person name="Slot J."/>
            <person name="Sipos G."/>
            <person name="Plett J."/>
            <person name="Nagy L.G."/>
            <person name="Grigoriev I.V."/>
        </authorList>
    </citation>
    <scope>NUCLEOTIDE SEQUENCE</scope>
    <source>
        <strain evidence="8">FPL87.14</strain>
    </source>
</reference>